<evidence type="ECO:0000313" key="3">
    <source>
        <dbReference type="Proteomes" id="UP000656881"/>
    </source>
</evidence>
<comment type="caution">
    <text evidence="2">The sequence shown here is derived from an EMBL/GenBank/DDBJ whole genome shotgun (WGS) entry which is preliminary data.</text>
</comment>
<proteinExistence type="predicted"/>
<dbReference type="EMBL" id="BMNG01000005">
    <property type="protein sequence ID" value="GGO42533.1"/>
    <property type="molecule type" value="Genomic_DNA"/>
</dbReference>
<protein>
    <recommendedName>
        <fullName evidence="4">Transposase</fullName>
    </recommendedName>
</protein>
<sequence>MLLTWGHNWQDRGAVANPPRGVRAGHRLGARRGDAWRSMIRAGYLAGIRRSHEAVASLSARLTACERGRVCASERGRGRLGEQKPESVALTRPAEPVTPGPAPRPRRRFGTGPHEGRDRYRYDAASDAGRGPR</sequence>
<gene>
    <name evidence="2" type="ORF">GCM10012286_24210</name>
</gene>
<keyword evidence="3" id="KW-1185">Reference proteome</keyword>
<accession>A0ABQ2LSJ6</accession>
<dbReference type="Proteomes" id="UP000656881">
    <property type="component" value="Unassembled WGS sequence"/>
</dbReference>
<feature type="region of interest" description="Disordered" evidence="1">
    <location>
        <begin position="72"/>
        <end position="133"/>
    </location>
</feature>
<name>A0ABQ2LSJ6_9ACTN</name>
<organism evidence="2 3">
    <name type="scientific">Streptomyces lasiicapitis</name>
    <dbReference type="NCBI Taxonomy" id="1923961"/>
    <lineage>
        <taxon>Bacteria</taxon>
        <taxon>Bacillati</taxon>
        <taxon>Actinomycetota</taxon>
        <taxon>Actinomycetes</taxon>
        <taxon>Kitasatosporales</taxon>
        <taxon>Streptomycetaceae</taxon>
        <taxon>Streptomyces</taxon>
    </lineage>
</organism>
<evidence type="ECO:0000313" key="2">
    <source>
        <dbReference type="EMBL" id="GGO42533.1"/>
    </source>
</evidence>
<feature type="compositionally biased region" description="Basic and acidic residues" evidence="1">
    <location>
        <begin position="114"/>
        <end position="124"/>
    </location>
</feature>
<feature type="compositionally biased region" description="Basic and acidic residues" evidence="1">
    <location>
        <begin position="72"/>
        <end position="85"/>
    </location>
</feature>
<reference evidence="3" key="1">
    <citation type="journal article" date="2019" name="Int. J. Syst. Evol. Microbiol.">
        <title>The Global Catalogue of Microorganisms (GCM) 10K type strain sequencing project: providing services to taxonomists for standard genome sequencing and annotation.</title>
        <authorList>
            <consortium name="The Broad Institute Genomics Platform"/>
            <consortium name="The Broad Institute Genome Sequencing Center for Infectious Disease"/>
            <person name="Wu L."/>
            <person name="Ma J."/>
        </authorList>
    </citation>
    <scope>NUCLEOTIDE SEQUENCE [LARGE SCALE GENOMIC DNA]</scope>
    <source>
        <strain evidence="3">CGMCC 4.7349</strain>
    </source>
</reference>
<evidence type="ECO:0000256" key="1">
    <source>
        <dbReference type="SAM" id="MobiDB-lite"/>
    </source>
</evidence>
<evidence type="ECO:0008006" key="4">
    <source>
        <dbReference type="Google" id="ProtNLM"/>
    </source>
</evidence>